<proteinExistence type="inferred from homology"/>
<dbReference type="RefSeq" id="WP_185778436.1">
    <property type="nucleotide sequence ID" value="NZ_JACJUU010000001.1"/>
</dbReference>
<feature type="domain" description="Tyr recombinase" evidence="5">
    <location>
        <begin position="160"/>
        <end position="329"/>
    </location>
</feature>
<dbReference type="PANTHER" id="PTHR30349:SF64">
    <property type="entry name" value="PROPHAGE INTEGRASE INTD-RELATED"/>
    <property type="match status" value="1"/>
</dbReference>
<dbReference type="EMBL" id="JACJUU010000001">
    <property type="protein sequence ID" value="MBC2768601.1"/>
    <property type="molecule type" value="Genomic_DNA"/>
</dbReference>
<dbReference type="Proteomes" id="UP000545386">
    <property type="component" value="Unassembled WGS sequence"/>
</dbReference>
<dbReference type="InterPro" id="IPR050090">
    <property type="entry name" value="Tyrosine_recombinase_XerCD"/>
</dbReference>
<evidence type="ECO:0000313" key="7">
    <source>
        <dbReference type="Proteomes" id="UP000545386"/>
    </source>
</evidence>
<sequence length="346" mass="39357">MSIRQRNGIWWIDLRTPSGERVRRSTGTDDKRAAQEYHDRLKAELWRVAKLGDTPQYTFEQAAVRFLQASEGQKDYATKVRHIKYWRDQFAGRAISSLTTEEVIDALPTHAIYKNKGRVKLTPATRNRYLATIRRIISLCAEWGWISHPVKLRPAKEPTVRVRWITQAEATALVNVINKDWLKDVTRFALATGMRSGEILSLEWSAVDLSRNIAWVSANKAKSKKARGVPLNPEAVALINAQKGIHPTRVFTRNGNPQKYVDPKMFARACKAAAIVDFHFHDLRHTWASWHVQAGTPLFVLKELGGWETLEMVKKYAHMDATHLAPFANAVTFWSHGTPEKKTATG</sequence>
<organism evidence="6 7">
    <name type="scientific">Pusillimonas minor</name>
    <dbReference type="NCBI Taxonomy" id="2697024"/>
    <lineage>
        <taxon>Bacteria</taxon>
        <taxon>Pseudomonadati</taxon>
        <taxon>Pseudomonadota</taxon>
        <taxon>Betaproteobacteria</taxon>
        <taxon>Burkholderiales</taxon>
        <taxon>Alcaligenaceae</taxon>
        <taxon>Pusillimonas</taxon>
    </lineage>
</organism>
<keyword evidence="2" id="KW-0229">DNA integration</keyword>
<keyword evidence="4" id="KW-0233">DNA recombination</keyword>
<dbReference type="InterPro" id="IPR002104">
    <property type="entry name" value="Integrase_catalytic"/>
</dbReference>
<comment type="similarity">
    <text evidence="1">Belongs to the 'phage' integrase family.</text>
</comment>
<evidence type="ECO:0000256" key="2">
    <source>
        <dbReference type="ARBA" id="ARBA00022908"/>
    </source>
</evidence>
<evidence type="ECO:0000256" key="4">
    <source>
        <dbReference type="ARBA" id="ARBA00023172"/>
    </source>
</evidence>
<evidence type="ECO:0000259" key="5">
    <source>
        <dbReference type="PROSITE" id="PS51898"/>
    </source>
</evidence>
<dbReference type="PROSITE" id="PS51898">
    <property type="entry name" value="TYR_RECOMBINASE"/>
    <property type="match status" value="1"/>
</dbReference>
<dbReference type="InterPro" id="IPR010998">
    <property type="entry name" value="Integrase_recombinase_N"/>
</dbReference>
<name>A0A842HMV3_9BURK</name>
<dbReference type="InterPro" id="IPR011010">
    <property type="entry name" value="DNA_brk_join_enz"/>
</dbReference>
<comment type="caution">
    <text evidence="6">The sequence shown here is derived from an EMBL/GenBank/DDBJ whole genome shotgun (WGS) entry which is preliminary data.</text>
</comment>
<evidence type="ECO:0000256" key="1">
    <source>
        <dbReference type="ARBA" id="ARBA00008857"/>
    </source>
</evidence>
<dbReference type="GO" id="GO:0015074">
    <property type="term" value="P:DNA integration"/>
    <property type="evidence" value="ECO:0007669"/>
    <property type="project" value="UniProtKB-KW"/>
</dbReference>
<dbReference type="Pfam" id="PF00589">
    <property type="entry name" value="Phage_integrase"/>
    <property type="match status" value="1"/>
</dbReference>
<dbReference type="PANTHER" id="PTHR30349">
    <property type="entry name" value="PHAGE INTEGRASE-RELATED"/>
    <property type="match status" value="1"/>
</dbReference>
<gene>
    <name evidence="6" type="ORF">GTU67_01570</name>
</gene>
<dbReference type="AlphaFoldDB" id="A0A842HMV3"/>
<dbReference type="GO" id="GO:0003677">
    <property type="term" value="F:DNA binding"/>
    <property type="evidence" value="ECO:0007669"/>
    <property type="project" value="UniProtKB-KW"/>
</dbReference>
<reference evidence="6 7" key="1">
    <citation type="submission" date="2020-08" db="EMBL/GenBank/DDBJ databases">
        <title>Paraeoetvoesia sp. YC-7-48 draft genome sequence.</title>
        <authorList>
            <person name="Yao L."/>
        </authorList>
    </citation>
    <scope>NUCLEOTIDE SEQUENCE [LARGE SCALE GENOMIC DNA]</scope>
    <source>
        <strain evidence="7">YC-7-48</strain>
    </source>
</reference>
<dbReference type="Gene3D" id="1.10.443.10">
    <property type="entry name" value="Intergrase catalytic core"/>
    <property type="match status" value="1"/>
</dbReference>
<dbReference type="GO" id="GO:0006310">
    <property type="term" value="P:DNA recombination"/>
    <property type="evidence" value="ECO:0007669"/>
    <property type="project" value="UniProtKB-KW"/>
</dbReference>
<keyword evidence="3" id="KW-0238">DNA-binding</keyword>
<dbReference type="Gene3D" id="1.10.150.130">
    <property type="match status" value="1"/>
</dbReference>
<accession>A0A842HMV3</accession>
<dbReference type="InterPro" id="IPR013762">
    <property type="entry name" value="Integrase-like_cat_sf"/>
</dbReference>
<keyword evidence="7" id="KW-1185">Reference proteome</keyword>
<dbReference type="CDD" id="cd00796">
    <property type="entry name" value="INT_Rci_Hp1_C"/>
    <property type="match status" value="1"/>
</dbReference>
<dbReference type="SUPFAM" id="SSF56349">
    <property type="entry name" value="DNA breaking-rejoining enzymes"/>
    <property type="match status" value="1"/>
</dbReference>
<evidence type="ECO:0000256" key="3">
    <source>
        <dbReference type="ARBA" id="ARBA00023125"/>
    </source>
</evidence>
<evidence type="ECO:0000313" key="6">
    <source>
        <dbReference type="EMBL" id="MBC2768601.1"/>
    </source>
</evidence>
<protein>
    <submittedName>
        <fullName evidence="6">Site-specific integrase</fullName>
    </submittedName>
</protein>